<protein>
    <submittedName>
        <fullName evidence="11">Pygopus-like</fullName>
    </submittedName>
</protein>
<dbReference type="AlphaFoldDB" id="A0AA36EY19"/>
<dbReference type="GO" id="GO:0005634">
    <property type="term" value="C:nucleus"/>
    <property type="evidence" value="ECO:0007669"/>
    <property type="project" value="UniProtKB-SubCell"/>
</dbReference>
<evidence type="ECO:0000256" key="4">
    <source>
        <dbReference type="ARBA" id="ARBA00022771"/>
    </source>
</evidence>
<comment type="function">
    <text evidence="7">Involved in signal transduction through the Wnt pathway.</text>
</comment>
<dbReference type="InterPro" id="IPR019786">
    <property type="entry name" value="Zinc_finger_PHD-type_CS"/>
</dbReference>
<keyword evidence="12" id="KW-1185">Reference proteome</keyword>
<reference evidence="11" key="1">
    <citation type="submission" date="2023-08" db="EMBL/GenBank/DDBJ databases">
        <authorList>
            <person name="Alioto T."/>
            <person name="Alioto T."/>
            <person name="Gomez Garrido J."/>
        </authorList>
    </citation>
    <scope>NUCLEOTIDE SEQUENCE</scope>
</reference>
<dbReference type="PROSITE" id="PS01359">
    <property type="entry name" value="ZF_PHD_1"/>
    <property type="match status" value="1"/>
</dbReference>
<feature type="domain" description="PHD-type" evidence="10">
    <location>
        <begin position="118"/>
        <end position="176"/>
    </location>
</feature>
<dbReference type="GO" id="GO:0008270">
    <property type="term" value="F:zinc ion binding"/>
    <property type="evidence" value="ECO:0007669"/>
    <property type="project" value="UniProtKB-KW"/>
</dbReference>
<evidence type="ECO:0000259" key="10">
    <source>
        <dbReference type="PROSITE" id="PS50016"/>
    </source>
</evidence>
<evidence type="ECO:0000256" key="7">
    <source>
        <dbReference type="ARBA" id="ARBA00037400"/>
    </source>
</evidence>
<keyword evidence="4 8" id="KW-0863">Zinc-finger</keyword>
<evidence type="ECO:0000256" key="8">
    <source>
        <dbReference type="PROSITE-ProRule" id="PRU00146"/>
    </source>
</evidence>
<gene>
    <name evidence="11" type="ORF">OCTVUL_1B009615</name>
</gene>
<proteinExistence type="predicted"/>
<dbReference type="SMART" id="SM00249">
    <property type="entry name" value="PHD"/>
    <property type="match status" value="1"/>
</dbReference>
<dbReference type="InterPro" id="IPR013083">
    <property type="entry name" value="Znf_RING/FYVE/PHD"/>
</dbReference>
<keyword evidence="6" id="KW-0539">Nucleus</keyword>
<dbReference type="PANTHER" id="PTHR23194">
    <property type="entry name" value="PYGOPUS"/>
    <property type="match status" value="1"/>
</dbReference>
<dbReference type="GO" id="GO:0016055">
    <property type="term" value="P:Wnt signaling pathway"/>
    <property type="evidence" value="ECO:0007669"/>
    <property type="project" value="UniProtKB-KW"/>
</dbReference>
<evidence type="ECO:0000256" key="2">
    <source>
        <dbReference type="ARBA" id="ARBA00022687"/>
    </source>
</evidence>
<dbReference type="EMBL" id="OX597815">
    <property type="protein sequence ID" value="CAI9718461.1"/>
    <property type="molecule type" value="Genomic_DNA"/>
</dbReference>
<feature type="compositionally biased region" description="Pro residues" evidence="9">
    <location>
        <begin position="42"/>
        <end position="52"/>
    </location>
</feature>
<keyword evidence="3" id="KW-0479">Metal-binding</keyword>
<sequence>MPRDRRVPAKNRADVRNQRALKLQNATPTPINSQPSPTIPELIPPPPVPPNPGSCAKTNTIFAQNPFDDQPIPSLNMPNKQMMAHGQPVGPPSGPSEKVYPRNKSMVFNPANPNAPPIYPCGTCHKEVHDSDQAILCESGCNFWFHRICTGLTEDAYHLLRAEVYAEWVCDKCLSTKNIPLVKMKP</sequence>
<evidence type="ECO:0000313" key="11">
    <source>
        <dbReference type="EMBL" id="CAI9718461.1"/>
    </source>
</evidence>
<dbReference type="FunFam" id="3.30.40.10:FF:000107">
    <property type="entry name" value="pygopus homolog 1"/>
    <property type="match status" value="1"/>
</dbReference>
<dbReference type="SUPFAM" id="SSF57903">
    <property type="entry name" value="FYVE/PHD zinc finger"/>
    <property type="match status" value="1"/>
</dbReference>
<dbReference type="InterPro" id="IPR001965">
    <property type="entry name" value="Znf_PHD"/>
</dbReference>
<organism evidence="11 12">
    <name type="scientific">Octopus vulgaris</name>
    <name type="common">Common octopus</name>
    <dbReference type="NCBI Taxonomy" id="6645"/>
    <lineage>
        <taxon>Eukaryota</taxon>
        <taxon>Metazoa</taxon>
        <taxon>Spiralia</taxon>
        <taxon>Lophotrochozoa</taxon>
        <taxon>Mollusca</taxon>
        <taxon>Cephalopoda</taxon>
        <taxon>Coleoidea</taxon>
        <taxon>Octopodiformes</taxon>
        <taxon>Octopoda</taxon>
        <taxon>Incirrata</taxon>
        <taxon>Octopodidae</taxon>
        <taxon>Octopus</taxon>
    </lineage>
</organism>
<evidence type="ECO:0000313" key="12">
    <source>
        <dbReference type="Proteomes" id="UP001162480"/>
    </source>
</evidence>
<name>A0AA36EY19_OCTVU</name>
<dbReference type="PROSITE" id="PS50016">
    <property type="entry name" value="ZF_PHD_2"/>
    <property type="match status" value="1"/>
</dbReference>
<keyword evidence="5" id="KW-0862">Zinc</keyword>
<evidence type="ECO:0000256" key="9">
    <source>
        <dbReference type="SAM" id="MobiDB-lite"/>
    </source>
</evidence>
<feature type="region of interest" description="Disordered" evidence="9">
    <location>
        <begin position="1"/>
        <end position="53"/>
    </location>
</feature>
<evidence type="ECO:0000256" key="5">
    <source>
        <dbReference type="ARBA" id="ARBA00022833"/>
    </source>
</evidence>
<dbReference type="PANTHER" id="PTHR23194:SF16">
    <property type="entry name" value="PROTEIN PYGOPUS"/>
    <property type="match status" value="1"/>
</dbReference>
<evidence type="ECO:0000256" key="6">
    <source>
        <dbReference type="ARBA" id="ARBA00023242"/>
    </source>
</evidence>
<dbReference type="InterPro" id="IPR052475">
    <property type="entry name" value="Wnt_Signal_Transd_Protein"/>
</dbReference>
<evidence type="ECO:0000256" key="3">
    <source>
        <dbReference type="ARBA" id="ARBA00022723"/>
    </source>
</evidence>
<dbReference type="Gene3D" id="3.30.40.10">
    <property type="entry name" value="Zinc/RING finger domain, C3HC4 (zinc finger)"/>
    <property type="match status" value="1"/>
</dbReference>
<dbReference type="InterPro" id="IPR011011">
    <property type="entry name" value="Znf_FYVE_PHD"/>
</dbReference>
<evidence type="ECO:0000256" key="1">
    <source>
        <dbReference type="ARBA" id="ARBA00004123"/>
    </source>
</evidence>
<dbReference type="Pfam" id="PF00628">
    <property type="entry name" value="PHD"/>
    <property type="match status" value="1"/>
</dbReference>
<dbReference type="InterPro" id="IPR019787">
    <property type="entry name" value="Znf_PHD-finger"/>
</dbReference>
<feature type="compositionally biased region" description="Polar residues" evidence="9">
    <location>
        <begin position="24"/>
        <end position="34"/>
    </location>
</feature>
<dbReference type="Proteomes" id="UP001162480">
    <property type="component" value="Chromosome 2"/>
</dbReference>
<accession>A0AA36EY19</accession>
<feature type="compositionally biased region" description="Basic and acidic residues" evidence="9">
    <location>
        <begin position="1"/>
        <end position="17"/>
    </location>
</feature>
<dbReference type="CDD" id="cd15637">
    <property type="entry name" value="PHD_dPYGO"/>
    <property type="match status" value="1"/>
</dbReference>
<keyword evidence="2" id="KW-0879">Wnt signaling pathway</keyword>
<comment type="subcellular location">
    <subcellularLocation>
        <location evidence="1">Nucleus</location>
    </subcellularLocation>
</comment>